<dbReference type="Pfam" id="PF02872">
    <property type="entry name" value="5_nucleotid_C"/>
    <property type="match status" value="1"/>
</dbReference>
<dbReference type="InterPro" id="IPR006179">
    <property type="entry name" value="5_nucleotidase/apyrase"/>
</dbReference>
<keyword evidence="4" id="KW-1185">Reference proteome</keyword>
<organism evidence="3 4">
    <name type="scientific">Marinomonas ostreistagni</name>
    <dbReference type="NCBI Taxonomy" id="359209"/>
    <lineage>
        <taxon>Bacteria</taxon>
        <taxon>Pseudomonadati</taxon>
        <taxon>Pseudomonadota</taxon>
        <taxon>Gammaproteobacteria</taxon>
        <taxon>Oceanospirillales</taxon>
        <taxon>Oceanospirillaceae</taxon>
        <taxon>Marinomonas</taxon>
    </lineage>
</organism>
<dbReference type="RefSeq" id="WP_199462034.1">
    <property type="nucleotide sequence ID" value="NZ_JAEMUH010000005.1"/>
</dbReference>
<protein>
    <submittedName>
        <fullName evidence="3">5'-nucleotidase C-terminal domain-containing protein</fullName>
    </submittedName>
</protein>
<dbReference type="Gene3D" id="3.90.780.10">
    <property type="entry name" value="5'-Nucleotidase, C-terminal domain"/>
    <property type="match status" value="1"/>
</dbReference>
<proteinExistence type="predicted"/>
<evidence type="ECO:0000256" key="1">
    <source>
        <dbReference type="SAM" id="SignalP"/>
    </source>
</evidence>
<dbReference type="SUPFAM" id="SSF56300">
    <property type="entry name" value="Metallo-dependent phosphatases"/>
    <property type="match status" value="1"/>
</dbReference>
<dbReference type="InterPro" id="IPR029052">
    <property type="entry name" value="Metallo-depent_PP-like"/>
</dbReference>
<sequence>MIKKLFVVLSMYMFSMMAHADKIIFTSNVPELFAQENGYSLAKMATVVKRLKSSNEPVLFVHGGDSLSPNPLSVYDKGAHMISIMNELGVDVLAVNQREFKDGIDQVTLLSTQAQFPMVLTNLLDRRSMQPVEGVQPYVLLPLGEHSIAVLMAVSENINTTFLFNKAFVYETVEHINRWVQQVRSSGATKVILVTERDFLKSVPVHSIEGVDMMMVTQDVEDHQVSSSPWIFASGGVDDEMTLIDVTKDGQTASVLHIAEEEPDAAMTQVIERYTSQLDVVLGQQLTRLSGPMDSQRDTLRSAESSWGNIVMDAIRQYTHADFSLIIGGSIRGYRDYEAGYVLTRRDIQRELPFGGTVYVVRITKAKLKQVLEHGVSQVEGLDGRFLQVSGLHYKYDASRPVGQRIVEMLHSNNREIDEGEYTVAISDYMLEGGDDYDFSDATVVSDKVSSQRLIWNIVSDYLEQYDEIQPVIEGRIVNVTPILP</sequence>
<comment type="caution">
    <text evidence="3">The sequence shown here is derived from an EMBL/GenBank/DDBJ whole genome shotgun (WGS) entry which is preliminary data.</text>
</comment>
<name>A0ABS0Z9T1_9GAMM</name>
<accession>A0ABS0Z9T1</accession>
<gene>
    <name evidence="3" type="ORF">JHD44_06945</name>
</gene>
<evidence type="ECO:0000313" key="4">
    <source>
        <dbReference type="Proteomes" id="UP000598488"/>
    </source>
</evidence>
<dbReference type="InterPro" id="IPR008334">
    <property type="entry name" value="5'-Nucleotdase_C"/>
</dbReference>
<feature type="signal peptide" evidence="1">
    <location>
        <begin position="1"/>
        <end position="20"/>
    </location>
</feature>
<evidence type="ECO:0000259" key="2">
    <source>
        <dbReference type="Pfam" id="PF02872"/>
    </source>
</evidence>
<feature type="domain" description="5'-Nucleotidase C-terminal" evidence="2">
    <location>
        <begin position="294"/>
        <end position="438"/>
    </location>
</feature>
<dbReference type="Gene3D" id="3.60.21.10">
    <property type="match status" value="1"/>
</dbReference>
<feature type="chain" id="PRO_5045204581" evidence="1">
    <location>
        <begin position="21"/>
        <end position="485"/>
    </location>
</feature>
<dbReference type="Proteomes" id="UP000598488">
    <property type="component" value="Unassembled WGS sequence"/>
</dbReference>
<dbReference type="EMBL" id="JAEMUH010000005">
    <property type="protein sequence ID" value="MBJ7550412.1"/>
    <property type="molecule type" value="Genomic_DNA"/>
</dbReference>
<reference evidence="3 4" key="1">
    <citation type="submission" date="2020-12" db="EMBL/GenBank/DDBJ databases">
        <title>Comparative genome analysis of fungal antagonists Marinomonas ostreistagni 398 and M. spartinae 468.</title>
        <authorList>
            <person name="Fields J.L."/>
            <person name="Mavrodi O.V."/>
            <person name="Biber P.D."/>
            <person name="Indest K.J."/>
            <person name="Mavrodi D.V."/>
        </authorList>
    </citation>
    <scope>NUCLEOTIDE SEQUENCE [LARGE SCALE GENOMIC DNA]</scope>
    <source>
        <strain evidence="3 4">USM7</strain>
    </source>
</reference>
<dbReference type="SUPFAM" id="SSF55816">
    <property type="entry name" value="5'-nucleotidase (syn. UDP-sugar hydrolase), C-terminal domain"/>
    <property type="match status" value="1"/>
</dbReference>
<evidence type="ECO:0000313" key="3">
    <source>
        <dbReference type="EMBL" id="MBJ7550412.1"/>
    </source>
</evidence>
<dbReference type="PANTHER" id="PTHR11575:SF24">
    <property type="entry name" value="5'-NUCLEOTIDASE"/>
    <property type="match status" value="1"/>
</dbReference>
<dbReference type="InterPro" id="IPR036907">
    <property type="entry name" value="5'-Nucleotdase_C_sf"/>
</dbReference>
<keyword evidence="1" id="KW-0732">Signal</keyword>
<dbReference type="PANTHER" id="PTHR11575">
    <property type="entry name" value="5'-NUCLEOTIDASE-RELATED"/>
    <property type="match status" value="1"/>
</dbReference>